<protein>
    <recommendedName>
        <fullName evidence="3">Membrane-associated kinase regulator 6</fullName>
    </recommendedName>
</protein>
<dbReference type="OrthoDB" id="1290441at2759"/>
<gene>
    <name evidence="1" type="ORF">CQW23_14249</name>
</gene>
<dbReference type="STRING" id="33114.A0A2G2WIM6"/>
<reference evidence="1 2" key="1">
    <citation type="journal article" date="2017" name="Genome Biol.">
        <title>New reference genome sequences of hot pepper reveal the massive evolution of plant disease-resistance genes by retroduplication.</title>
        <authorList>
            <person name="Kim S."/>
            <person name="Park J."/>
            <person name="Yeom S.I."/>
            <person name="Kim Y.M."/>
            <person name="Seo E."/>
            <person name="Kim K.T."/>
            <person name="Kim M.S."/>
            <person name="Lee J.M."/>
            <person name="Cheong K."/>
            <person name="Shin H.S."/>
            <person name="Kim S.B."/>
            <person name="Han K."/>
            <person name="Lee J."/>
            <person name="Park M."/>
            <person name="Lee H.A."/>
            <person name="Lee H.Y."/>
            <person name="Lee Y."/>
            <person name="Oh S."/>
            <person name="Lee J.H."/>
            <person name="Choi E."/>
            <person name="Choi E."/>
            <person name="Lee S.E."/>
            <person name="Jeon J."/>
            <person name="Kim H."/>
            <person name="Choi G."/>
            <person name="Song H."/>
            <person name="Lee J."/>
            <person name="Lee S.C."/>
            <person name="Kwon J.K."/>
            <person name="Lee H.Y."/>
            <person name="Koo N."/>
            <person name="Hong Y."/>
            <person name="Kim R.W."/>
            <person name="Kang W.H."/>
            <person name="Huh J.H."/>
            <person name="Kang B.C."/>
            <person name="Yang T.J."/>
            <person name="Lee Y.H."/>
            <person name="Bennetzen J.L."/>
            <person name="Choi D."/>
        </authorList>
    </citation>
    <scope>NUCLEOTIDE SEQUENCE [LARGE SCALE GENOMIC DNA]</scope>
    <source>
        <strain evidence="2">cv. PBC81</strain>
    </source>
</reference>
<reference evidence="2" key="2">
    <citation type="journal article" date="2017" name="J. Anim. Genet.">
        <title>Multiple reference genome sequences of hot pepper reveal the massive evolution of plant disease resistance genes by retroduplication.</title>
        <authorList>
            <person name="Kim S."/>
            <person name="Park J."/>
            <person name="Yeom S.-I."/>
            <person name="Kim Y.-M."/>
            <person name="Seo E."/>
            <person name="Kim K.-T."/>
            <person name="Kim M.-S."/>
            <person name="Lee J.M."/>
            <person name="Cheong K."/>
            <person name="Shin H.-S."/>
            <person name="Kim S.-B."/>
            <person name="Han K."/>
            <person name="Lee J."/>
            <person name="Park M."/>
            <person name="Lee H.-A."/>
            <person name="Lee H.-Y."/>
            <person name="Lee Y."/>
            <person name="Oh S."/>
            <person name="Lee J.H."/>
            <person name="Choi E."/>
            <person name="Choi E."/>
            <person name="Lee S.E."/>
            <person name="Jeon J."/>
            <person name="Kim H."/>
            <person name="Choi G."/>
            <person name="Song H."/>
            <person name="Lee J."/>
            <person name="Lee S.-C."/>
            <person name="Kwon J.-K."/>
            <person name="Lee H.-Y."/>
            <person name="Koo N."/>
            <person name="Hong Y."/>
            <person name="Kim R.W."/>
            <person name="Kang W.-H."/>
            <person name="Huh J.H."/>
            <person name="Kang B.-C."/>
            <person name="Yang T.-J."/>
            <person name="Lee Y.-H."/>
            <person name="Bennetzen J.L."/>
            <person name="Choi D."/>
        </authorList>
    </citation>
    <scope>NUCLEOTIDE SEQUENCE [LARGE SCALE GENOMIC DNA]</scope>
    <source>
        <strain evidence="2">cv. PBC81</strain>
    </source>
</reference>
<name>A0A2G2WIM6_CAPBA</name>
<dbReference type="InterPro" id="IPR044699">
    <property type="entry name" value="MAKR6"/>
</dbReference>
<dbReference type="PANTHER" id="PTHR34576:SF9">
    <property type="entry name" value="MEMBRANE-ASSOCIATED KINASE REGULATOR 6"/>
    <property type="match status" value="1"/>
</dbReference>
<dbReference type="Proteomes" id="UP000224567">
    <property type="component" value="Unassembled WGS sequence"/>
</dbReference>
<comment type="caution">
    <text evidence="1">The sequence shown here is derived from an EMBL/GenBank/DDBJ whole genome shotgun (WGS) entry which is preliminary data.</text>
</comment>
<keyword evidence="2" id="KW-1185">Reference proteome</keyword>
<accession>A0A2G2WIM6</accession>
<evidence type="ECO:0000313" key="1">
    <source>
        <dbReference type="EMBL" id="PHT45091.1"/>
    </source>
</evidence>
<dbReference type="AlphaFoldDB" id="A0A2G2WIM6"/>
<evidence type="ECO:0008006" key="3">
    <source>
        <dbReference type="Google" id="ProtNLM"/>
    </source>
</evidence>
<evidence type="ECO:0000313" key="2">
    <source>
        <dbReference type="Proteomes" id="UP000224567"/>
    </source>
</evidence>
<dbReference type="PANTHER" id="PTHR34576">
    <property type="entry name" value="MEMBRANE-ASSOCIATED KINASE REGULATOR 6-RELATED"/>
    <property type="match status" value="1"/>
</dbReference>
<organism evidence="1 2">
    <name type="scientific">Capsicum baccatum</name>
    <name type="common">Peruvian pepper</name>
    <dbReference type="NCBI Taxonomy" id="33114"/>
    <lineage>
        <taxon>Eukaryota</taxon>
        <taxon>Viridiplantae</taxon>
        <taxon>Streptophyta</taxon>
        <taxon>Embryophyta</taxon>
        <taxon>Tracheophyta</taxon>
        <taxon>Spermatophyta</taxon>
        <taxon>Magnoliopsida</taxon>
        <taxon>eudicotyledons</taxon>
        <taxon>Gunneridae</taxon>
        <taxon>Pentapetalae</taxon>
        <taxon>asterids</taxon>
        <taxon>lamiids</taxon>
        <taxon>Solanales</taxon>
        <taxon>Solanaceae</taxon>
        <taxon>Solanoideae</taxon>
        <taxon>Capsiceae</taxon>
        <taxon>Capsicum</taxon>
    </lineage>
</organism>
<sequence length="243" mass="27493">MYAEKSKVMENCKESLSSESWLLNRKPSKFDSMEYEDESAFIEMDPSLSPSKRFSNVNPHDFINFNFPISGDQYSPSASIMKNMEPSSSVITKKEDVHTSSRKGLGIFKKLLDFLKPLCQKIKCANFGCKNTSSTSIIESRRSTAEGSIMNYKNWQGSSDGTSLTPRTSIANYSEDDWRRSCDSEASIYEAVLHCKRTINVTHNQACHTVQAPMAKVNKKVKIRFKVGNDQYEVFCDVIPMQA</sequence>
<dbReference type="EMBL" id="MLFT02000006">
    <property type="protein sequence ID" value="PHT45091.1"/>
    <property type="molecule type" value="Genomic_DNA"/>
</dbReference>
<proteinExistence type="predicted"/>